<dbReference type="EMBL" id="CP000453">
    <property type="protein sequence ID" value="ABI57817.1"/>
    <property type="molecule type" value="Genomic_DNA"/>
</dbReference>
<evidence type="ECO:0000313" key="2">
    <source>
        <dbReference type="Proteomes" id="UP000001962"/>
    </source>
</evidence>
<sequence length="208" mass="22062">MLTAEAGARPDASGVTVRAPLLSSVVQSLDDGRRHLVLDLGPARQAVLDLLSGHRCRVDVVDLPGALKAGGGPRSGADPAAWFKGLFPPALGERASLVLCWNLLDGLTLEDISVLTGILATRGHSRCLLHAVIQRPTKRGAAGRVHAVVPAGADHLMVYHDPPEGLQVAAGHPLSELKRHLSGFRYEHGRLLANGMQELLLRVDHPVS</sequence>
<protein>
    <submittedName>
        <fullName evidence="1">Uncharacterized protein</fullName>
    </submittedName>
</protein>
<dbReference type="AlphaFoldDB" id="Q0A5S0"/>
<dbReference type="KEGG" id="aeh:Mlg_2477"/>
<dbReference type="OrthoDB" id="5801443at2"/>
<accession>Q0A5S0</accession>
<proteinExistence type="predicted"/>
<dbReference type="HOGENOM" id="CLU_1318679_0_0_6"/>
<reference evidence="2" key="1">
    <citation type="submission" date="2006-08" db="EMBL/GenBank/DDBJ databases">
        <title>Complete sequence of Alkalilimnicola ehrilichei MLHE-1.</title>
        <authorList>
            <person name="Copeland A."/>
            <person name="Lucas S."/>
            <person name="Lapidus A."/>
            <person name="Barry K."/>
            <person name="Detter J.C."/>
            <person name="Glavina del Rio T."/>
            <person name="Hammon N."/>
            <person name="Israni S."/>
            <person name="Dalin E."/>
            <person name="Tice H."/>
            <person name="Pitluck S."/>
            <person name="Sims D."/>
            <person name="Brettin T."/>
            <person name="Bruce D."/>
            <person name="Han C."/>
            <person name="Tapia R."/>
            <person name="Gilna P."/>
            <person name="Schmutz J."/>
            <person name="Larimer F."/>
            <person name="Land M."/>
            <person name="Hauser L."/>
            <person name="Kyrpides N."/>
            <person name="Mikhailova N."/>
            <person name="Oremland R.S."/>
            <person name="Hoeft S.E."/>
            <person name="Switzer-Blum J."/>
            <person name="Kulp T."/>
            <person name="King G."/>
            <person name="Tabita R."/>
            <person name="Witte B."/>
            <person name="Santini J.M."/>
            <person name="Basu P."/>
            <person name="Hollibaugh J.T."/>
            <person name="Xie G."/>
            <person name="Stolz J.F."/>
            <person name="Richardson P."/>
        </authorList>
    </citation>
    <scope>NUCLEOTIDE SEQUENCE [LARGE SCALE GENOMIC DNA]</scope>
    <source>
        <strain evidence="2">ATCC BAA-1101 / DSM 17681 / MLHE-1</strain>
    </source>
</reference>
<organism evidence="1 2">
    <name type="scientific">Alkalilimnicola ehrlichii (strain ATCC BAA-1101 / DSM 17681 / MLHE-1)</name>
    <dbReference type="NCBI Taxonomy" id="187272"/>
    <lineage>
        <taxon>Bacteria</taxon>
        <taxon>Pseudomonadati</taxon>
        <taxon>Pseudomonadota</taxon>
        <taxon>Gammaproteobacteria</taxon>
        <taxon>Chromatiales</taxon>
        <taxon>Ectothiorhodospiraceae</taxon>
        <taxon>Alkalilimnicola</taxon>
    </lineage>
</organism>
<gene>
    <name evidence="1" type="ordered locus">Mlg_2477</name>
</gene>
<dbReference type="RefSeq" id="WP_011630210.1">
    <property type="nucleotide sequence ID" value="NC_008340.1"/>
</dbReference>
<keyword evidence="2" id="KW-1185">Reference proteome</keyword>
<name>Q0A5S0_ALKEH</name>
<dbReference type="Proteomes" id="UP000001962">
    <property type="component" value="Chromosome"/>
</dbReference>
<evidence type="ECO:0000313" key="1">
    <source>
        <dbReference type="EMBL" id="ABI57817.1"/>
    </source>
</evidence>